<dbReference type="RefSeq" id="WP_004822042.1">
    <property type="nucleotide sequence ID" value="NZ_KB849456.1"/>
</dbReference>
<protein>
    <submittedName>
        <fullName evidence="1">Uncharacterized protein</fullName>
    </submittedName>
</protein>
<dbReference type="Proteomes" id="UP000013148">
    <property type="component" value="Unassembled WGS sequence"/>
</dbReference>
<dbReference type="PATRIC" id="fig|1217656.3.peg.3338"/>
<organism evidence="1 2">
    <name type="scientific">Acinetobacter guillouiae NIPH 991</name>
    <dbReference type="NCBI Taxonomy" id="1217656"/>
    <lineage>
        <taxon>Bacteria</taxon>
        <taxon>Pseudomonadati</taxon>
        <taxon>Pseudomonadota</taxon>
        <taxon>Gammaproteobacteria</taxon>
        <taxon>Moraxellales</taxon>
        <taxon>Moraxellaceae</taxon>
        <taxon>Acinetobacter</taxon>
    </lineage>
</organism>
<proteinExistence type="predicted"/>
<dbReference type="AlphaFoldDB" id="N8WWD6"/>
<gene>
    <name evidence="1" type="ORF">F964_03392</name>
</gene>
<comment type="caution">
    <text evidence="1">The sequence shown here is derived from an EMBL/GenBank/DDBJ whole genome shotgun (WGS) entry which is preliminary data.</text>
</comment>
<dbReference type="eggNOG" id="ENOG50301CT">
    <property type="taxonomic scope" value="Bacteria"/>
</dbReference>
<sequence length="115" mass="13112">MFKDTPEAIVVTMDSIVKPPPIVVNMESISPEPIIMGGVDLIHDWFTLINSAPFQMFCCETRAQGEQGTHNIDDWIKQIIEPEVLADESKLFNEFEAWHTAKGYWPNETVYGELK</sequence>
<evidence type="ECO:0000313" key="1">
    <source>
        <dbReference type="EMBL" id="ENV16457.1"/>
    </source>
</evidence>
<evidence type="ECO:0000313" key="2">
    <source>
        <dbReference type="Proteomes" id="UP000013148"/>
    </source>
</evidence>
<reference evidence="1 2" key="1">
    <citation type="submission" date="2013-02" db="EMBL/GenBank/DDBJ databases">
        <title>The Genome Sequence of Acinetobacter guillouiae NIPH 991.</title>
        <authorList>
            <consortium name="The Broad Institute Genome Sequencing Platform"/>
            <consortium name="The Broad Institute Genome Sequencing Center for Infectious Disease"/>
            <person name="Cerqueira G."/>
            <person name="Feldgarden M."/>
            <person name="Courvalin P."/>
            <person name="Perichon B."/>
            <person name="Grillot-Courvalin C."/>
            <person name="Clermont D."/>
            <person name="Rocha E."/>
            <person name="Yoon E.-J."/>
            <person name="Nemec A."/>
            <person name="Walker B."/>
            <person name="Young S.K."/>
            <person name="Zeng Q."/>
            <person name="Gargeya S."/>
            <person name="Fitzgerald M."/>
            <person name="Haas B."/>
            <person name="Abouelleil A."/>
            <person name="Alvarado L."/>
            <person name="Arachchi H.M."/>
            <person name="Berlin A.M."/>
            <person name="Chapman S.B."/>
            <person name="Dewar J."/>
            <person name="Goldberg J."/>
            <person name="Griggs A."/>
            <person name="Gujja S."/>
            <person name="Hansen M."/>
            <person name="Howarth C."/>
            <person name="Imamovic A."/>
            <person name="Larimer J."/>
            <person name="McCowan C."/>
            <person name="Murphy C."/>
            <person name="Neiman D."/>
            <person name="Pearson M."/>
            <person name="Priest M."/>
            <person name="Roberts A."/>
            <person name="Saif S."/>
            <person name="Shea T."/>
            <person name="Sisk P."/>
            <person name="Sykes S."/>
            <person name="Wortman J."/>
            <person name="Nusbaum C."/>
            <person name="Birren B."/>
        </authorList>
    </citation>
    <scope>NUCLEOTIDE SEQUENCE [LARGE SCALE GENOMIC DNA]</scope>
    <source>
        <strain evidence="1 2">NIPH 991</strain>
    </source>
</reference>
<dbReference type="HOGENOM" id="CLU_151946_0_0_6"/>
<accession>N8WWD6</accession>
<keyword evidence="2" id="KW-1185">Reference proteome</keyword>
<name>N8WWD6_ACIGI</name>
<dbReference type="EMBL" id="APPJ01000012">
    <property type="protein sequence ID" value="ENV16457.1"/>
    <property type="molecule type" value="Genomic_DNA"/>
</dbReference>